<dbReference type="Pfam" id="PF00005">
    <property type="entry name" value="ABC_tran"/>
    <property type="match status" value="1"/>
</dbReference>
<dbReference type="Gene3D" id="3.40.50.300">
    <property type="entry name" value="P-loop containing nucleotide triphosphate hydrolases"/>
    <property type="match status" value="1"/>
</dbReference>
<reference evidence="10 11" key="1">
    <citation type="submission" date="2019-08" db="EMBL/GenBank/DDBJ databases">
        <title>Genome of Vicingus serpentipes NCIMB 15042.</title>
        <authorList>
            <person name="Bowman J.P."/>
        </authorList>
    </citation>
    <scope>NUCLEOTIDE SEQUENCE [LARGE SCALE GENOMIC DNA]</scope>
    <source>
        <strain evidence="10 11">NCIMB 15042</strain>
    </source>
</reference>
<evidence type="ECO:0000256" key="6">
    <source>
        <dbReference type="ARBA" id="ARBA00023136"/>
    </source>
</evidence>
<dbReference type="PANTHER" id="PTHR43394:SF4">
    <property type="entry name" value="TOXIN SECRETION ABC TRANSPORTER ATP-BINDING PROTEIN"/>
    <property type="match status" value="1"/>
</dbReference>
<dbReference type="PROSITE" id="PS50893">
    <property type="entry name" value="ABC_TRANSPORTER_2"/>
    <property type="match status" value="1"/>
</dbReference>
<evidence type="ECO:0000256" key="2">
    <source>
        <dbReference type="ARBA" id="ARBA00022692"/>
    </source>
</evidence>
<feature type="transmembrane region" description="Helical" evidence="7">
    <location>
        <begin position="161"/>
        <end position="181"/>
    </location>
</feature>
<dbReference type="OrthoDB" id="311344at2"/>
<keyword evidence="6 7" id="KW-0472">Membrane</keyword>
<evidence type="ECO:0000256" key="3">
    <source>
        <dbReference type="ARBA" id="ARBA00022741"/>
    </source>
</evidence>
<dbReference type="InterPro" id="IPR039421">
    <property type="entry name" value="Type_1_exporter"/>
</dbReference>
<dbReference type="SMART" id="SM00382">
    <property type="entry name" value="AAA"/>
    <property type="match status" value="1"/>
</dbReference>
<evidence type="ECO:0000256" key="1">
    <source>
        <dbReference type="ARBA" id="ARBA00004651"/>
    </source>
</evidence>
<feature type="transmembrane region" description="Helical" evidence="7">
    <location>
        <begin position="26"/>
        <end position="48"/>
    </location>
</feature>
<proteinExistence type="predicted"/>
<dbReference type="SUPFAM" id="SSF90123">
    <property type="entry name" value="ABC transporter transmembrane region"/>
    <property type="match status" value="1"/>
</dbReference>
<dbReference type="PROSITE" id="PS50929">
    <property type="entry name" value="ABC_TM1F"/>
    <property type="match status" value="1"/>
</dbReference>
<comment type="caution">
    <text evidence="10">The sequence shown here is derived from an EMBL/GenBank/DDBJ whole genome shotgun (WGS) entry which is preliminary data.</text>
</comment>
<accession>A0A5C6RYG4</accession>
<keyword evidence="4 10" id="KW-0067">ATP-binding</keyword>
<dbReference type="InterPro" id="IPR011527">
    <property type="entry name" value="ABC1_TM_dom"/>
</dbReference>
<sequence length="572" mass="64199">MKREILTPLKRFVNLLKVDKQDIFSIYVYALFNGILSLSIPLGVQAIINFITVGEVSTSWIILVVLVILGIALSGVMQIMQLVITENLQQKIFTRSAFEFAYRIPRIKLEAVDNQYVPELVNRFFDTLGLQKGLSKIIMDFSSASLQVLFGLILLSLYHPFFIMFSLVLLLIVYFIFKFTVPNGLRTSLKESSYKYEVAHWLEEVARTTSTFKLAGETNLPLRKTDEKVQGYLTNRKAHFKTLLIQYINLVGFKMLTAAGLLVIGGLLVINEQMNIGQFVASEIIIILVLSSVEKLILSMETIYDVLTSAEKIGLVTDLELEKDKGERLDSSDAGLSIKAKSLNYSFENNSAPTIKDINFDLKSGKSLCVAGSSGSGKSFLLQLVAGLYDDFTGSIVVNDYPISTICKENLRTHIGDNLSKEDIFKGSLYENISLGKSFVTQENVHEVIKVVGLSDFVESLSEGYHTQLLSEGKNLPKSIKLKIILARAIVGFPRLILLEDNFKQLPELDKERFLNYIFGSDKKWTIMAVSNDKEIASKFEKVLVLDQGNQLGFDSLSNLSNESWFNQIFIK</sequence>
<dbReference type="InterPro" id="IPR003439">
    <property type="entry name" value="ABC_transporter-like_ATP-bd"/>
</dbReference>
<dbReference type="InterPro" id="IPR036640">
    <property type="entry name" value="ABC1_TM_sf"/>
</dbReference>
<evidence type="ECO:0000259" key="9">
    <source>
        <dbReference type="PROSITE" id="PS50929"/>
    </source>
</evidence>
<dbReference type="AlphaFoldDB" id="A0A5C6RYG4"/>
<dbReference type="EMBL" id="VOOS01000001">
    <property type="protein sequence ID" value="TXB67124.1"/>
    <property type="molecule type" value="Genomic_DNA"/>
</dbReference>
<feature type="transmembrane region" description="Helical" evidence="7">
    <location>
        <begin position="247"/>
        <end position="270"/>
    </location>
</feature>
<comment type="subcellular location">
    <subcellularLocation>
        <location evidence="1">Cell membrane</location>
        <topology evidence="1">Multi-pass membrane protein</topology>
    </subcellularLocation>
</comment>
<dbReference type="Proteomes" id="UP000321721">
    <property type="component" value="Unassembled WGS sequence"/>
</dbReference>
<feature type="domain" description="ABC transporter" evidence="8">
    <location>
        <begin position="338"/>
        <end position="571"/>
    </location>
</feature>
<feature type="domain" description="ABC transmembrane type-1" evidence="9">
    <location>
        <begin position="28"/>
        <end position="305"/>
    </location>
</feature>
<evidence type="ECO:0000313" key="11">
    <source>
        <dbReference type="Proteomes" id="UP000321721"/>
    </source>
</evidence>
<dbReference type="InterPro" id="IPR027417">
    <property type="entry name" value="P-loop_NTPase"/>
</dbReference>
<keyword evidence="11" id="KW-1185">Reference proteome</keyword>
<evidence type="ECO:0000256" key="5">
    <source>
        <dbReference type="ARBA" id="ARBA00022989"/>
    </source>
</evidence>
<gene>
    <name evidence="10" type="ORF">FRY74_02760</name>
</gene>
<dbReference type="GO" id="GO:0016887">
    <property type="term" value="F:ATP hydrolysis activity"/>
    <property type="evidence" value="ECO:0007669"/>
    <property type="project" value="InterPro"/>
</dbReference>
<feature type="transmembrane region" description="Helical" evidence="7">
    <location>
        <begin position="60"/>
        <end position="84"/>
    </location>
</feature>
<keyword evidence="5 7" id="KW-1133">Transmembrane helix</keyword>
<dbReference type="Pfam" id="PF00664">
    <property type="entry name" value="ABC_membrane"/>
    <property type="match status" value="1"/>
</dbReference>
<evidence type="ECO:0000313" key="10">
    <source>
        <dbReference type="EMBL" id="TXB67124.1"/>
    </source>
</evidence>
<dbReference type="GO" id="GO:0005886">
    <property type="term" value="C:plasma membrane"/>
    <property type="evidence" value="ECO:0007669"/>
    <property type="project" value="UniProtKB-SubCell"/>
</dbReference>
<dbReference type="Gene3D" id="1.20.1560.10">
    <property type="entry name" value="ABC transporter type 1, transmembrane domain"/>
    <property type="match status" value="1"/>
</dbReference>
<evidence type="ECO:0000259" key="8">
    <source>
        <dbReference type="PROSITE" id="PS50893"/>
    </source>
</evidence>
<keyword evidence="3" id="KW-0547">Nucleotide-binding</keyword>
<name>A0A5C6RYG4_9FLAO</name>
<dbReference type="GO" id="GO:0005524">
    <property type="term" value="F:ATP binding"/>
    <property type="evidence" value="ECO:0007669"/>
    <property type="project" value="UniProtKB-KW"/>
</dbReference>
<dbReference type="InterPro" id="IPR003593">
    <property type="entry name" value="AAA+_ATPase"/>
</dbReference>
<dbReference type="GO" id="GO:0015421">
    <property type="term" value="F:ABC-type oligopeptide transporter activity"/>
    <property type="evidence" value="ECO:0007669"/>
    <property type="project" value="TreeGrafter"/>
</dbReference>
<protein>
    <submittedName>
        <fullName evidence="10">ATP-binding cassette domain-containing protein</fullName>
    </submittedName>
</protein>
<organism evidence="10 11">
    <name type="scientific">Vicingus serpentipes</name>
    <dbReference type="NCBI Taxonomy" id="1926625"/>
    <lineage>
        <taxon>Bacteria</taxon>
        <taxon>Pseudomonadati</taxon>
        <taxon>Bacteroidota</taxon>
        <taxon>Flavobacteriia</taxon>
        <taxon>Flavobacteriales</taxon>
        <taxon>Vicingaceae</taxon>
        <taxon>Vicingus</taxon>
    </lineage>
</organism>
<dbReference type="SUPFAM" id="SSF52540">
    <property type="entry name" value="P-loop containing nucleoside triphosphate hydrolases"/>
    <property type="match status" value="1"/>
</dbReference>
<dbReference type="PANTHER" id="PTHR43394">
    <property type="entry name" value="ATP-DEPENDENT PERMEASE MDL1, MITOCHONDRIAL"/>
    <property type="match status" value="1"/>
</dbReference>
<evidence type="ECO:0000256" key="4">
    <source>
        <dbReference type="ARBA" id="ARBA00022840"/>
    </source>
</evidence>
<evidence type="ECO:0000256" key="7">
    <source>
        <dbReference type="SAM" id="Phobius"/>
    </source>
</evidence>
<keyword evidence="2 7" id="KW-0812">Transmembrane</keyword>
<dbReference type="RefSeq" id="WP_147098377.1">
    <property type="nucleotide sequence ID" value="NZ_VOOS01000001.1"/>
</dbReference>